<dbReference type="Pfam" id="PF00005">
    <property type="entry name" value="ABC_tran"/>
    <property type="match status" value="1"/>
</dbReference>
<dbReference type="InterPro" id="IPR027417">
    <property type="entry name" value="P-loop_NTPase"/>
</dbReference>
<dbReference type="PANTHER" id="PTHR42939:SF2">
    <property type="entry name" value="ABC-TYPE TRANSPORTER ATP-BINDING PROTEIN ECSA"/>
    <property type="match status" value="1"/>
</dbReference>
<protein>
    <submittedName>
        <fullName evidence="5">ABC transporter ATP-binding protein</fullName>
    </submittedName>
</protein>
<dbReference type="InterPro" id="IPR051782">
    <property type="entry name" value="ABC_Transporter_VariousFunc"/>
</dbReference>
<comment type="caution">
    <text evidence="5">The sequence shown here is derived from an EMBL/GenBank/DDBJ whole genome shotgun (WGS) entry which is preliminary data.</text>
</comment>
<evidence type="ECO:0000313" key="6">
    <source>
        <dbReference type="Proteomes" id="UP000250369"/>
    </source>
</evidence>
<name>A0A329LJC5_9BACL</name>
<organism evidence="5 6">
    <name type="scientific">Paenibacillus contaminans</name>
    <dbReference type="NCBI Taxonomy" id="450362"/>
    <lineage>
        <taxon>Bacteria</taxon>
        <taxon>Bacillati</taxon>
        <taxon>Bacillota</taxon>
        <taxon>Bacilli</taxon>
        <taxon>Bacillales</taxon>
        <taxon>Paenibacillaceae</taxon>
        <taxon>Paenibacillus</taxon>
    </lineage>
</organism>
<keyword evidence="6" id="KW-1185">Reference proteome</keyword>
<sequence>MPIVDVAIDRAGYPGREGVINDIHFAIEAGELVGLIGPNGAGKSTTIKAILGLLPDVAGRIQFADPSGRVAYIPEHPVLYDTLTLWEHLELAASALEMDAETFEDRGMRLLKQFRLTAVKHHLPSSFSKGMQQKMMLIIGFLQKPDLYIIDEPFIGLDPKATKDFMNMLHEERKRGAGVLMSTHVLDTAERLCNSFVLLADGQLVAAGDLDAIRDQCGMPGESLFDCFHSLLDLAEPPQGGEAGR</sequence>
<feature type="domain" description="ABC transporter" evidence="4">
    <location>
        <begin position="1"/>
        <end position="226"/>
    </location>
</feature>
<dbReference type="PANTHER" id="PTHR42939">
    <property type="entry name" value="ABC TRANSPORTER ATP-BINDING PROTEIN ALBC-RELATED"/>
    <property type="match status" value="1"/>
</dbReference>
<accession>A0A329LJC5</accession>
<dbReference type="InterPro" id="IPR017871">
    <property type="entry name" value="ABC_transporter-like_CS"/>
</dbReference>
<evidence type="ECO:0000256" key="2">
    <source>
        <dbReference type="ARBA" id="ARBA00022741"/>
    </source>
</evidence>
<dbReference type="CDD" id="cd03230">
    <property type="entry name" value="ABC_DR_subfamily_A"/>
    <property type="match status" value="1"/>
</dbReference>
<proteinExistence type="predicted"/>
<dbReference type="RefSeq" id="WP_113036930.1">
    <property type="nucleotide sequence ID" value="NZ_QMFB01000066.1"/>
</dbReference>
<dbReference type="OrthoDB" id="9804819at2"/>
<dbReference type="Proteomes" id="UP000250369">
    <property type="component" value="Unassembled WGS sequence"/>
</dbReference>
<evidence type="ECO:0000256" key="3">
    <source>
        <dbReference type="ARBA" id="ARBA00022840"/>
    </source>
</evidence>
<reference evidence="5 6" key="1">
    <citation type="journal article" date="2009" name="Int. J. Syst. Evol. Microbiol.">
        <title>Paenibacillus contaminans sp. nov., isolated from a contaminated laboratory plate.</title>
        <authorList>
            <person name="Chou J.H."/>
            <person name="Lee J.H."/>
            <person name="Lin M.C."/>
            <person name="Chang P.S."/>
            <person name="Arun A.B."/>
            <person name="Young C.C."/>
            <person name="Chen W.M."/>
        </authorList>
    </citation>
    <scope>NUCLEOTIDE SEQUENCE [LARGE SCALE GENOMIC DNA]</scope>
    <source>
        <strain evidence="5 6">CKOBP-6</strain>
    </source>
</reference>
<dbReference type="SUPFAM" id="SSF52540">
    <property type="entry name" value="P-loop containing nucleoside triphosphate hydrolases"/>
    <property type="match status" value="1"/>
</dbReference>
<dbReference type="AlphaFoldDB" id="A0A329LJC5"/>
<dbReference type="PROSITE" id="PS00211">
    <property type="entry name" value="ABC_TRANSPORTER_1"/>
    <property type="match status" value="1"/>
</dbReference>
<dbReference type="EMBL" id="QMFB01000066">
    <property type="protein sequence ID" value="RAV08034.1"/>
    <property type="molecule type" value="Genomic_DNA"/>
</dbReference>
<dbReference type="GO" id="GO:0016887">
    <property type="term" value="F:ATP hydrolysis activity"/>
    <property type="evidence" value="ECO:0007669"/>
    <property type="project" value="InterPro"/>
</dbReference>
<dbReference type="InterPro" id="IPR003593">
    <property type="entry name" value="AAA+_ATPase"/>
</dbReference>
<keyword evidence="2" id="KW-0547">Nucleotide-binding</keyword>
<keyword evidence="3 5" id="KW-0067">ATP-binding</keyword>
<dbReference type="InterPro" id="IPR003439">
    <property type="entry name" value="ABC_transporter-like_ATP-bd"/>
</dbReference>
<dbReference type="SMART" id="SM00382">
    <property type="entry name" value="AAA"/>
    <property type="match status" value="1"/>
</dbReference>
<evidence type="ECO:0000313" key="5">
    <source>
        <dbReference type="EMBL" id="RAV08034.1"/>
    </source>
</evidence>
<evidence type="ECO:0000259" key="4">
    <source>
        <dbReference type="PROSITE" id="PS50893"/>
    </source>
</evidence>
<gene>
    <name evidence="5" type="ORF">DQG23_41505</name>
</gene>
<keyword evidence="1" id="KW-0813">Transport</keyword>
<evidence type="ECO:0000256" key="1">
    <source>
        <dbReference type="ARBA" id="ARBA00022448"/>
    </source>
</evidence>
<dbReference type="Gene3D" id="3.40.50.300">
    <property type="entry name" value="P-loop containing nucleotide triphosphate hydrolases"/>
    <property type="match status" value="1"/>
</dbReference>
<dbReference type="PROSITE" id="PS50893">
    <property type="entry name" value="ABC_TRANSPORTER_2"/>
    <property type="match status" value="1"/>
</dbReference>
<dbReference type="GO" id="GO:0005524">
    <property type="term" value="F:ATP binding"/>
    <property type="evidence" value="ECO:0007669"/>
    <property type="project" value="UniProtKB-KW"/>
</dbReference>